<dbReference type="eggNOG" id="COG2091">
    <property type="taxonomic scope" value="Bacteria"/>
</dbReference>
<evidence type="ECO:0000313" key="4">
    <source>
        <dbReference type="Proteomes" id="UP000011021"/>
    </source>
</evidence>
<protein>
    <submittedName>
        <fullName evidence="3">4'-phosphopantetheinyl transferase family protein</fullName>
    </submittedName>
</protein>
<dbReference type="GO" id="GO:0008897">
    <property type="term" value="F:holo-[acyl-carrier-protein] synthase activity"/>
    <property type="evidence" value="ECO:0007669"/>
    <property type="project" value="InterPro"/>
</dbReference>
<gene>
    <name evidence="3" type="ORF">HMPREF0551_2633</name>
</gene>
<dbReference type="GO" id="GO:0000287">
    <property type="term" value="F:magnesium ion binding"/>
    <property type="evidence" value="ECO:0007669"/>
    <property type="project" value="InterPro"/>
</dbReference>
<evidence type="ECO:0000259" key="2">
    <source>
        <dbReference type="Pfam" id="PF01648"/>
    </source>
</evidence>
<dbReference type="HOGENOM" id="CLU_104573_0_0_4"/>
<dbReference type="STRING" id="887898.HMPREF0551_2633"/>
<dbReference type="SUPFAM" id="SSF56214">
    <property type="entry name" value="4'-phosphopantetheinyl transferase"/>
    <property type="match status" value="1"/>
</dbReference>
<dbReference type="InterPro" id="IPR008278">
    <property type="entry name" value="4-PPantetheinyl_Trfase_dom"/>
</dbReference>
<organism evidence="3 4">
    <name type="scientific">Lautropia mirabilis ATCC 51599</name>
    <dbReference type="NCBI Taxonomy" id="887898"/>
    <lineage>
        <taxon>Bacteria</taxon>
        <taxon>Pseudomonadati</taxon>
        <taxon>Pseudomonadota</taxon>
        <taxon>Betaproteobacteria</taxon>
        <taxon>Burkholderiales</taxon>
        <taxon>Burkholderiaceae</taxon>
        <taxon>Lautropia</taxon>
    </lineage>
</organism>
<feature type="domain" description="4'-phosphopantetheinyl transferase" evidence="2">
    <location>
        <begin position="75"/>
        <end position="131"/>
    </location>
</feature>
<accession>E7S0S2</accession>
<dbReference type="Pfam" id="PF01648">
    <property type="entry name" value="ACPS"/>
    <property type="match status" value="1"/>
</dbReference>
<dbReference type="InterPro" id="IPR037143">
    <property type="entry name" value="4-PPantetheinyl_Trfase_dom_sf"/>
</dbReference>
<reference evidence="3 4" key="1">
    <citation type="submission" date="2010-12" db="EMBL/GenBank/DDBJ databases">
        <authorList>
            <person name="Muzny D."/>
            <person name="Qin X."/>
            <person name="Deng J."/>
            <person name="Jiang H."/>
            <person name="Liu Y."/>
            <person name="Qu J."/>
            <person name="Song X.-Z."/>
            <person name="Zhang L."/>
            <person name="Thornton R."/>
            <person name="Coyle M."/>
            <person name="Francisco L."/>
            <person name="Jackson L."/>
            <person name="Javaid M."/>
            <person name="Korchina V."/>
            <person name="Kovar C."/>
            <person name="Mata R."/>
            <person name="Mathew T."/>
            <person name="Ngo R."/>
            <person name="Nguyen L."/>
            <person name="Nguyen N."/>
            <person name="Okwuonu G."/>
            <person name="Ongeri F."/>
            <person name="Pham C."/>
            <person name="Simmons D."/>
            <person name="Wilczek-Boney K."/>
            <person name="Hale W."/>
            <person name="Jakkamsetti A."/>
            <person name="Pham P."/>
            <person name="Ruth R."/>
            <person name="San Lucas F."/>
            <person name="Warren J."/>
            <person name="Zhang J."/>
            <person name="Zhao Z."/>
            <person name="Zhou C."/>
            <person name="Zhu D."/>
            <person name="Lee S."/>
            <person name="Bess C."/>
            <person name="Blankenburg K."/>
            <person name="Forbes L."/>
            <person name="Fu Q."/>
            <person name="Gubbala S."/>
            <person name="Hirani K."/>
            <person name="Jayaseelan J.C."/>
            <person name="Lara F."/>
            <person name="Munidasa M."/>
            <person name="Palculict T."/>
            <person name="Patil S."/>
            <person name="Pu L.-L."/>
            <person name="Saada N."/>
            <person name="Tang L."/>
            <person name="Weissenberger G."/>
            <person name="Zhu Y."/>
            <person name="Hemphill L."/>
            <person name="Shang Y."/>
            <person name="Youmans B."/>
            <person name="Ayvaz T."/>
            <person name="Ross M."/>
            <person name="Santibanez J."/>
            <person name="Aqrawi P."/>
            <person name="Gross S."/>
            <person name="Joshi V."/>
            <person name="Fowler G."/>
            <person name="Nazareth L."/>
            <person name="Reid J."/>
            <person name="Worley K."/>
            <person name="Petrosino J."/>
            <person name="Highlander S."/>
            <person name="Gibbs R."/>
        </authorList>
    </citation>
    <scope>NUCLEOTIDE SEQUENCE [LARGE SCALE GENOMIC DNA]</scope>
    <source>
        <strain evidence="3 4">ATCC 51599</strain>
    </source>
</reference>
<keyword evidence="4" id="KW-1185">Reference proteome</keyword>
<dbReference type="RefSeq" id="WP_005675121.1">
    <property type="nucleotide sequence ID" value="NZ_CP146288.1"/>
</dbReference>
<proteinExistence type="predicted"/>
<name>E7S0S2_9BURK</name>
<sequence length="231" mass="25928">MADVSCQHHYLSTALDAADRERCRRNPRLHERADWRTSRFLKQQAAAELASGTRWSMSHSAGHAALAIGWEVDALGVDLEHARPRPFADLLPAFARPEEEAWWQQSPDPCQAFYRLWTLKEALFKAQSADAEPKGLMALGLRRPVATGQAWRLQGPDERDWRGISAMLSPDRMLACVWVSSVERAPFPTDSVLDETSHTSPTVGTTLRWVRHGNWPPEASGVMHFSSHPDA</sequence>
<dbReference type="Gene3D" id="3.90.470.20">
    <property type="entry name" value="4'-phosphopantetheinyl transferase domain"/>
    <property type="match status" value="1"/>
</dbReference>
<evidence type="ECO:0000256" key="1">
    <source>
        <dbReference type="ARBA" id="ARBA00022679"/>
    </source>
</evidence>
<dbReference type="Proteomes" id="UP000011021">
    <property type="component" value="Unassembled WGS sequence"/>
</dbReference>
<dbReference type="AlphaFoldDB" id="E7S0S2"/>
<keyword evidence="1 3" id="KW-0808">Transferase</keyword>
<evidence type="ECO:0000313" key="3">
    <source>
        <dbReference type="EMBL" id="EFV93737.1"/>
    </source>
</evidence>
<comment type="caution">
    <text evidence="3">The sequence shown here is derived from an EMBL/GenBank/DDBJ whole genome shotgun (WGS) entry which is preliminary data.</text>
</comment>
<dbReference type="EMBL" id="AEQP01000024">
    <property type="protein sequence ID" value="EFV93737.1"/>
    <property type="molecule type" value="Genomic_DNA"/>
</dbReference>